<sequence>MKDPLARATSRPPPTLGEGCVRRYDPEAMDESIGSDFSGAAELWRQLQEQPERPEKPQEK</sequence>
<protein>
    <submittedName>
        <fullName evidence="2">Uncharacterized protein</fullName>
    </submittedName>
</protein>
<organism evidence="2 3">
    <name type="scientific">Pseudomonas benzenivorans</name>
    <dbReference type="NCBI Taxonomy" id="556533"/>
    <lineage>
        <taxon>Bacteria</taxon>
        <taxon>Pseudomonadati</taxon>
        <taxon>Pseudomonadota</taxon>
        <taxon>Gammaproteobacteria</taxon>
        <taxon>Pseudomonadales</taxon>
        <taxon>Pseudomonadaceae</taxon>
        <taxon>Pseudomonas</taxon>
    </lineage>
</organism>
<evidence type="ECO:0000256" key="1">
    <source>
        <dbReference type="SAM" id="MobiDB-lite"/>
    </source>
</evidence>
<evidence type="ECO:0000313" key="2">
    <source>
        <dbReference type="EMBL" id="UTW09098.1"/>
    </source>
</evidence>
<dbReference type="EMBL" id="CP073346">
    <property type="protein sequence ID" value="UTW09098.1"/>
    <property type="molecule type" value="Genomic_DNA"/>
</dbReference>
<gene>
    <name evidence="2" type="ORF">KDW96_07260</name>
</gene>
<proteinExistence type="predicted"/>
<reference evidence="2" key="1">
    <citation type="submission" date="2021-04" db="EMBL/GenBank/DDBJ databases">
        <title>Oceanospirillales bacteria with DddD are important DMSP degraders in coastal seawater.</title>
        <authorList>
            <person name="Liu J."/>
        </authorList>
    </citation>
    <scope>NUCLEOTIDE SEQUENCE</scope>
    <source>
        <strain evidence="2">D13-4</strain>
    </source>
</reference>
<accession>A0ABY5HAA4</accession>
<name>A0ABY5HAA4_9PSED</name>
<dbReference type="Proteomes" id="UP001059672">
    <property type="component" value="Chromosome"/>
</dbReference>
<feature type="compositionally biased region" description="Basic and acidic residues" evidence="1">
    <location>
        <begin position="50"/>
        <end position="60"/>
    </location>
</feature>
<feature type="region of interest" description="Disordered" evidence="1">
    <location>
        <begin position="1"/>
        <end position="60"/>
    </location>
</feature>
<keyword evidence="3" id="KW-1185">Reference proteome</keyword>
<evidence type="ECO:0000313" key="3">
    <source>
        <dbReference type="Proteomes" id="UP001059672"/>
    </source>
</evidence>
<dbReference type="RefSeq" id="WP_255839775.1">
    <property type="nucleotide sequence ID" value="NZ_CP073346.1"/>
</dbReference>